<keyword evidence="5" id="KW-1185">Reference proteome</keyword>
<feature type="compositionally biased region" description="Basic residues" evidence="2">
    <location>
        <begin position="307"/>
        <end position="328"/>
    </location>
</feature>
<feature type="compositionally biased region" description="Low complexity" evidence="2">
    <location>
        <begin position="868"/>
        <end position="889"/>
    </location>
</feature>
<keyword evidence="1" id="KW-0963">Cytoplasm</keyword>
<feature type="compositionally biased region" description="Polar residues" evidence="2">
    <location>
        <begin position="827"/>
        <end position="847"/>
    </location>
</feature>
<feature type="compositionally biased region" description="Low complexity" evidence="2">
    <location>
        <begin position="16"/>
        <end position="33"/>
    </location>
</feature>
<feature type="compositionally biased region" description="Acidic residues" evidence="2">
    <location>
        <begin position="276"/>
        <end position="292"/>
    </location>
</feature>
<feature type="compositionally biased region" description="Basic and acidic residues" evidence="2">
    <location>
        <begin position="228"/>
        <end position="246"/>
    </location>
</feature>
<evidence type="ECO:0000313" key="4">
    <source>
        <dbReference type="EMBL" id="CAK9100991.1"/>
    </source>
</evidence>
<feature type="compositionally biased region" description="Basic and acidic residues" evidence="2">
    <location>
        <begin position="329"/>
        <end position="339"/>
    </location>
</feature>
<feature type="region of interest" description="Disordered" evidence="2">
    <location>
        <begin position="1"/>
        <end position="64"/>
    </location>
</feature>
<evidence type="ECO:0000313" key="5">
    <source>
        <dbReference type="Proteomes" id="UP001642464"/>
    </source>
</evidence>
<organism evidence="4 5">
    <name type="scientific">Durusdinium trenchii</name>
    <dbReference type="NCBI Taxonomy" id="1381693"/>
    <lineage>
        <taxon>Eukaryota</taxon>
        <taxon>Sar</taxon>
        <taxon>Alveolata</taxon>
        <taxon>Dinophyceae</taxon>
        <taxon>Suessiales</taxon>
        <taxon>Symbiodiniaceae</taxon>
        <taxon>Durusdinium</taxon>
    </lineage>
</organism>
<proteinExistence type="predicted"/>
<reference evidence="4 5" key="1">
    <citation type="submission" date="2024-02" db="EMBL/GenBank/DDBJ databases">
        <authorList>
            <person name="Chen Y."/>
            <person name="Shah S."/>
            <person name="Dougan E. K."/>
            <person name="Thang M."/>
            <person name="Chan C."/>
        </authorList>
    </citation>
    <scope>NUCLEOTIDE SEQUENCE [LARGE SCALE GENOMIC DNA]</scope>
</reference>
<dbReference type="Proteomes" id="UP001642464">
    <property type="component" value="Unassembled WGS sequence"/>
</dbReference>
<evidence type="ECO:0000256" key="1">
    <source>
        <dbReference type="ARBA" id="ARBA00022490"/>
    </source>
</evidence>
<gene>
    <name evidence="4" type="ORF">SCF082_LOCUS47233</name>
</gene>
<dbReference type="InterPro" id="IPR055089">
    <property type="entry name" value="COP9_N"/>
</dbReference>
<sequence length="1004" mass="109454">MAGARVEEEEEEEESLWSPRSSEEGSSVGSSGDPSDRRATRRRRGRADEESCESAGAGEEVEDCGSVKTVGPVRTKRKRRGLVEVAKSRIRSSEPRDAGMMCVIMILRFPEEARRILSSSSLFKGILGEFCRDEPAAKAMCEFWEAELSADRLGELFAAQWEAMVKFLGHSSFAQVDLAKLLSSSSSSLRNETGGDAHSSCSETFDSDASSSEAEDPLLDPIFRSPRGTKESNKQKRSKMNSEEALRGSAASLLRDEAGGDAHGSCSETQNASSSESEDQQNEEEEEEEESLLSDSDSVLQIQLPKAKMKVKSKKPNKVKSKEAKRRREASLEVPSKEKKIWKKSLASPRSKPSLLEEKRLASPRSKPSLLEEEKGKQRKPRSGNSRPNGSKDVGLKVEPRSPFIKYFANKSSSSSNSKPDVEVRMPRHAFRTGRGRSVWRVTVTLETSEAKIQPDGAAPSRGEMEDLVKLVTQGDSEKLAGSLRKLLKAGTASAGELTELANSLDPTANTQAVIVLRYVRAAGTQCAWRRRRRGWLGPCQHRRRRDGGVRSTSLSNLRATDLSEHERGALMKRVIMELRSVHARNAEPITREVCRLCRHMATHADDNMALANAALVGVAHAVGVMRAIYMDLLTPAHVDFVQLCLVTKRYRLALRVLETRTVDAVHHTTGLDVQRYFYYGGRVFTGLKRFEEALDMFKLCFATPTQTMSKVVLRAYQHACIVSLLQDGQKPEIPHSVAAVVRSALSRSEAIEQLKPYQALVASFGLGVAELRAALNKHKKALVQDDMWGLCKQLETARIRQRIKTLRHTYITLNLDDMAALVVESPTSKTPQSTAGRGIGTDQTSAMAVEERPEEQQGGSGSGGCGSSSSNGNNNNGDNNNNNNNNSSPDAATSAPEVTPPTRAEMEAHIEALVAAGEIDACVDPVANLATFKSGAAQRANAAGQISPASTALNTQVTAVEDLLQQIARLDQYLATRVDVVDALTKPRGGADSGGPEALDGIF</sequence>
<feature type="region of interest" description="Disordered" evidence="2">
    <location>
        <begin position="827"/>
        <end position="901"/>
    </location>
</feature>
<feature type="compositionally biased region" description="Low complexity" evidence="2">
    <location>
        <begin position="199"/>
        <end position="212"/>
    </location>
</feature>
<feature type="domain" description="COP9 signalosome complex subunit 3 N-terminal helical repeats" evidence="3">
    <location>
        <begin position="571"/>
        <end position="742"/>
    </location>
</feature>
<name>A0ABP0RP82_9DINO</name>
<comment type="caution">
    <text evidence="4">The sequence shown here is derived from an EMBL/GenBank/DDBJ whole genome shotgun (WGS) entry which is preliminary data.</text>
</comment>
<evidence type="ECO:0000256" key="2">
    <source>
        <dbReference type="SAM" id="MobiDB-lite"/>
    </source>
</evidence>
<dbReference type="Pfam" id="PF22788">
    <property type="entry name" value="COP9_hel_rpt"/>
    <property type="match status" value="1"/>
</dbReference>
<dbReference type="PANTHER" id="PTHR10758:SF1">
    <property type="entry name" value="COP9 SIGNALOSOME COMPLEX SUBUNIT 3"/>
    <property type="match status" value="1"/>
</dbReference>
<accession>A0ABP0RP82</accession>
<feature type="region of interest" description="Disordered" evidence="2">
    <location>
        <begin position="187"/>
        <end position="397"/>
    </location>
</feature>
<dbReference type="InterPro" id="IPR050756">
    <property type="entry name" value="CSN3"/>
</dbReference>
<protein>
    <submittedName>
        <fullName evidence="4">COP9 signalosome complex subunit 3 (Signalosome subunit 3)</fullName>
    </submittedName>
</protein>
<dbReference type="EMBL" id="CAXAMM010041737">
    <property type="protein sequence ID" value="CAK9100991.1"/>
    <property type="molecule type" value="Genomic_DNA"/>
</dbReference>
<evidence type="ECO:0000259" key="3">
    <source>
        <dbReference type="Pfam" id="PF22788"/>
    </source>
</evidence>
<dbReference type="PANTHER" id="PTHR10758">
    <property type="entry name" value="26S PROTEASOME NON-ATPASE REGULATORY SUBUNIT 3/COP9 SIGNALOSOME COMPLEX SUBUNIT 3"/>
    <property type="match status" value="1"/>
</dbReference>